<keyword evidence="8" id="KW-0966">Cell projection</keyword>
<keyword evidence="3" id="KW-0175">Coiled coil</keyword>
<dbReference type="InterPro" id="IPR010809">
    <property type="entry name" value="FliD_C"/>
</dbReference>
<keyword evidence="8" id="KW-0282">Flagellum</keyword>
<dbReference type="PANTHER" id="PTHR30288">
    <property type="entry name" value="FLAGELLAR CAP/ASSEMBLY PROTEIN FLID"/>
    <property type="match status" value="1"/>
</dbReference>
<evidence type="ECO:0000259" key="6">
    <source>
        <dbReference type="Pfam" id="PF02465"/>
    </source>
</evidence>
<dbReference type="GO" id="GO:0071973">
    <property type="term" value="P:bacterial-type flagellum-dependent cell motility"/>
    <property type="evidence" value="ECO:0007669"/>
    <property type="project" value="TreeGrafter"/>
</dbReference>
<keyword evidence="5" id="KW-0964">Secreted</keyword>
<evidence type="ECO:0000256" key="3">
    <source>
        <dbReference type="ARBA" id="ARBA00023054"/>
    </source>
</evidence>
<proteinExistence type="inferred from homology"/>
<dbReference type="AlphaFoldDB" id="A0A3P7PZJ1"/>
<comment type="function">
    <text evidence="5">Required for morphogenesis and for the elongation of the flagellar filament by facilitating polymerization of the flagellin monomers at the tip of growing filament. Forms a capping structure, which prevents flagellin subunits (transported through the central channel of the flagellum) from leaking out without polymerization at the distal end.</text>
</comment>
<dbReference type="PANTHER" id="PTHR30288:SF0">
    <property type="entry name" value="FLAGELLAR HOOK-ASSOCIATED PROTEIN 2"/>
    <property type="match status" value="1"/>
</dbReference>
<dbReference type="InterPro" id="IPR003481">
    <property type="entry name" value="FliD_N"/>
</dbReference>
<organism evidence="8 9">
    <name type="scientific">Petrocella atlantisensis</name>
    <dbReference type="NCBI Taxonomy" id="2173034"/>
    <lineage>
        <taxon>Bacteria</taxon>
        <taxon>Bacillati</taxon>
        <taxon>Bacillota</taxon>
        <taxon>Clostridia</taxon>
        <taxon>Lachnospirales</taxon>
        <taxon>Vallitaleaceae</taxon>
        <taxon>Petrocella</taxon>
    </lineage>
</organism>
<feature type="domain" description="Flagellar hook-associated protein 2 N-terminal" evidence="6">
    <location>
        <begin position="10"/>
        <end position="106"/>
    </location>
</feature>
<dbReference type="OrthoDB" id="9776025at2"/>
<keyword evidence="9" id="KW-1185">Reference proteome</keyword>
<dbReference type="GO" id="GO:0005576">
    <property type="term" value="C:extracellular region"/>
    <property type="evidence" value="ECO:0007669"/>
    <property type="project" value="UniProtKB-SubCell"/>
</dbReference>
<accession>A0A3P7PZJ1</accession>
<keyword evidence="8" id="KW-0969">Cilium</keyword>
<dbReference type="InterPro" id="IPR040026">
    <property type="entry name" value="FliD"/>
</dbReference>
<dbReference type="GO" id="GO:0009421">
    <property type="term" value="C:bacterial-type flagellum filament cap"/>
    <property type="evidence" value="ECO:0007669"/>
    <property type="project" value="InterPro"/>
</dbReference>
<keyword evidence="4 5" id="KW-0975">Bacterial flagellum</keyword>
<dbReference type="Proteomes" id="UP000279029">
    <property type="component" value="Chromosome"/>
</dbReference>
<evidence type="ECO:0000256" key="5">
    <source>
        <dbReference type="RuleBase" id="RU362066"/>
    </source>
</evidence>
<dbReference type="Pfam" id="PF02465">
    <property type="entry name" value="FliD_N"/>
    <property type="match status" value="1"/>
</dbReference>
<evidence type="ECO:0000256" key="1">
    <source>
        <dbReference type="ARBA" id="ARBA00009764"/>
    </source>
</evidence>
<evidence type="ECO:0000313" key="8">
    <source>
        <dbReference type="EMBL" id="VDN48551.1"/>
    </source>
</evidence>
<evidence type="ECO:0000256" key="2">
    <source>
        <dbReference type="ARBA" id="ARBA00011255"/>
    </source>
</evidence>
<dbReference type="RefSeq" id="WP_125137670.1">
    <property type="nucleotide sequence ID" value="NZ_LR130778.1"/>
</dbReference>
<dbReference type="GO" id="GO:0009424">
    <property type="term" value="C:bacterial-type flagellum hook"/>
    <property type="evidence" value="ECO:0007669"/>
    <property type="project" value="UniProtKB-UniRule"/>
</dbReference>
<gene>
    <name evidence="8" type="ORF">PATL70BA_2649</name>
</gene>
<feature type="domain" description="Flagellar hook-associated protein 2 C-terminal" evidence="7">
    <location>
        <begin position="220"/>
        <end position="479"/>
    </location>
</feature>
<reference evidence="8 9" key="1">
    <citation type="submission" date="2018-09" db="EMBL/GenBank/DDBJ databases">
        <authorList>
            <person name="Postec A."/>
        </authorList>
    </citation>
    <scope>NUCLEOTIDE SEQUENCE [LARGE SCALE GENOMIC DNA]</scope>
    <source>
        <strain evidence="8">70B-A</strain>
    </source>
</reference>
<dbReference type="EMBL" id="LR130778">
    <property type="protein sequence ID" value="VDN48551.1"/>
    <property type="molecule type" value="Genomic_DNA"/>
</dbReference>
<evidence type="ECO:0000259" key="7">
    <source>
        <dbReference type="Pfam" id="PF07195"/>
    </source>
</evidence>
<comment type="subcellular location">
    <subcellularLocation>
        <location evidence="5">Secreted</location>
    </subcellularLocation>
    <subcellularLocation>
        <location evidence="5">Bacterial flagellum</location>
    </subcellularLocation>
</comment>
<name>A0A3P7PZJ1_9FIRM</name>
<protein>
    <recommendedName>
        <fullName evidence="5">Flagellar hook-associated protein 2</fullName>
        <shortName evidence="5">HAP2</shortName>
    </recommendedName>
    <alternativeName>
        <fullName evidence="5">Flagellar cap protein</fullName>
    </alternativeName>
</protein>
<comment type="similarity">
    <text evidence="1 5">Belongs to the FliD family.</text>
</comment>
<dbReference type="KEGG" id="cbar:PATL70BA_2649"/>
<dbReference type="GO" id="GO:0007155">
    <property type="term" value="P:cell adhesion"/>
    <property type="evidence" value="ECO:0007669"/>
    <property type="project" value="InterPro"/>
</dbReference>
<evidence type="ECO:0000256" key="4">
    <source>
        <dbReference type="ARBA" id="ARBA00023143"/>
    </source>
</evidence>
<comment type="subunit">
    <text evidence="2 5">Homopentamer.</text>
</comment>
<sequence>MAIQFTGLASGLDTQSIIKDLMKVERTRVETVEKDKVLAEWKKEAWSSMNTKLYSFYKEELFSFKSAGTYSKKKLTSSNENLVSLNTSSGAVRGSHSIEVTTMAKGSFLTGETLTGVTSTTTAGEMMTFADPDTKNLTISLDGGVTTQQITIEASDTMANITSKIKDLGLDLNVSYDSNFNRLFLSSTNTGSEMELQVAGDEEVLNGLGFILGNRIGTAGSDATFKYNGTDLTSSTNEVIVNGLSFNILGEGGSSTISVTQDTEAIYDSVKSFVTKYNELMLEMDGKISADSARTYKPLTSEEKSAMSEDDIKLWEEKIKVSLLRRDDTLTSIMSGMRNTLTLSSGVDTTGFTFRNLSSLGIVTGSYTEKGVLHIDGDEDDDLYSIKENKLRNAINEDPDAVMELMTSLGNKLYSDMSDKMKSSSLSSALTFYNDKMMDNQVKSFDTKMSELEVRLASIEERYYKQFTAMEKAMQQANSTGNWLAQQLGGL</sequence>
<evidence type="ECO:0000313" key="9">
    <source>
        <dbReference type="Proteomes" id="UP000279029"/>
    </source>
</evidence>
<dbReference type="Pfam" id="PF07195">
    <property type="entry name" value="FliD_C"/>
    <property type="match status" value="1"/>
</dbReference>